<keyword evidence="7" id="KW-1185">Reference proteome</keyword>
<evidence type="ECO:0000256" key="3">
    <source>
        <dbReference type="ARBA" id="ARBA00023235"/>
    </source>
</evidence>
<dbReference type="InterPro" id="IPR011760">
    <property type="entry name" value="PsdUridine_synth_TruD_insert"/>
</dbReference>
<dbReference type="HAMAP" id="MF_01082">
    <property type="entry name" value="TruD"/>
    <property type="match status" value="1"/>
</dbReference>
<dbReference type="InterPro" id="IPR020103">
    <property type="entry name" value="PsdUridine_synth_cat_dom_sf"/>
</dbReference>
<protein>
    <recommendedName>
        <fullName evidence="4">tRNA pseudouridine synthase D</fullName>
        <ecNumber evidence="4">5.4.99.27</ecNumber>
    </recommendedName>
    <alternativeName>
        <fullName evidence="4">tRNA pseudouridine(13) synthase</fullName>
    </alternativeName>
    <alternativeName>
        <fullName evidence="4">tRNA pseudouridylate synthase D</fullName>
    </alternativeName>
    <alternativeName>
        <fullName evidence="4">tRNA-uridine isomerase D</fullName>
    </alternativeName>
</protein>
<dbReference type="PANTHER" id="PTHR47811">
    <property type="entry name" value="TRNA PSEUDOURIDINE SYNTHASE D"/>
    <property type="match status" value="1"/>
</dbReference>
<dbReference type="GO" id="GO:0031119">
    <property type="term" value="P:tRNA pseudouridine synthesis"/>
    <property type="evidence" value="ECO:0007669"/>
    <property type="project" value="UniProtKB-UniRule"/>
</dbReference>
<name>A0A318D1I5_9GAMM</name>
<dbReference type="Proteomes" id="UP000247689">
    <property type="component" value="Unassembled WGS sequence"/>
</dbReference>
<dbReference type="InterPro" id="IPR042214">
    <property type="entry name" value="TruD_catalytic"/>
</dbReference>
<evidence type="ECO:0000313" key="6">
    <source>
        <dbReference type="EMBL" id="PXF63092.1"/>
    </source>
</evidence>
<dbReference type="Gene3D" id="3.30.2350.20">
    <property type="entry name" value="TruD, catalytic domain"/>
    <property type="match status" value="1"/>
</dbReference>
<dbReference type="Gene3D" id="3.30.2340.10">
    <property type="entry name" value="TruD, insertion domain"/>
    <property type="match status" value="1"/>
</dbReference>
<dbReference type="EC" id="5.4.99.27" evidence="4"/>
<dbReference type="AlphaFoldDB" id="A0A318D1I5"/>
<dbReference type="SUPFAM" id="SSF55120">
    <property type="entry name" value="Pseudouridine synthase"/>
    <property type="match status" value="1"/>
</dbReference>
<dbReference type="InterPro" id="IPR020119">
    <property type="entry name" value="PsdUridine_synth_TruD_CS"/>
</dbReference>
<dbReference type="GO" id="GO:0005829">
    <property type="term" value="C:cytosol"/>
    <property type="evidence" value="ECO:0007669"/>
    <property type="project" value="TreeGrafter"/>
</dbReference>
<dbReference type="PANTHER" id="PTHR47811:SF1">
    <property type="entry name" value="TRNA PSEUDOURIDINE SYNTHASE D"/>
    <property type="match status" value="1"/>
</dbReference>
<dbReference type="GO" id="GO:0003723">
    <property type="term" value="F:RNA binding"/>
    <property type="evidence" value="ECO:0007669"/>
    <property type="project" value="InterPro"/>
</dbReference>
<dbReference type="RefSeq" id="WP_110200895.1">
    <property type="nucleotide sequence ID" value="NZ_QICH01000002.1"/>
</dbReference>
<evidence type="ECO:0000259" key="5">
    <source>
        <dbReference type="PROSITE" id="PS50984"/>
    </source>
</evidence>
<dbReference type="PROSITE" id="PS50984">
    <property type="entry name" value="TRUD"/>
    <property type="match status" value="1"/>
</dbReference>
<accession>A0A318D1I5</accession>
<evidence type="ECO:0000256" key="1">
    <source>
        <dbReference type="ARBA" id="ARBA00007953"/>
    </source>
</evidence>
<comment type="function">
    <text evidence="4">Responsible for synthesis of pseudouridine from uracil-13 in transfer RNAs.</text>
</comment>
<evidence type="ECO:0000256" key="4">
    <source>
        <dbReference type="HAMAP-Rule" id="MF_01082"/>
    </source>
</evidence>
<keyword evidence="2 4" id="KW-0819">tRNA processing</keyword>
<keyword evidence="3 4" id="KW-0413">Isomerase</keyword>
<dbReference type="InterPro" id="IPR050170">
    <property type="entry name" value="TruD_pseudoU_synthase"/>
</dbReference>
<feature type="active site" description="Nucleophile" evidence="4">
    <location>
        <position position="94"/>
    </location>
</feature>
<evidence type="ECO:0000256" key="2">
    <source>
        <dbReference type="ARBA" id="ARBA00022694"/>
    </source>
</evidence>
<evidence type="ECO:0000313" key="7">
    <source>
        <dbReference type="Proteomes" id="UP000247689"/>
    </source>
</evidence>
<sequence>MSDSKENTSSHPLSTTECYEWSRMHGEPLGTANFKSELSDFVVEETLRFELSGEGAHHFLYIEKQNINTDIVVQKLIRFAEVKPTDVGYAGKKDRFAITRQWFSVQLPLLREIDWSEFNDDEVKVLEVTRHDKKLRIGAVKSNHFDIRLRDLNISQEDFKKRLDKIIEEGFPNYFGEQRFGNRGANLTRGIDLLIKNKKLKNRNLQGLLFSAVRSYLYNHVVSERINKGLSAKLLQGDFVMLSGSEKGFVVEDISAEQPRFIENDILLTAPLAGSRPQPMHEALSFEAECLSEYQVLIEKLANKRFNEERRALKCFPKNVTSEWHNETEVSLSFDLPKGAFATSMLRELVTLVEHKPVKGMTNNEHD</sequence>
<comment type="similarity">
    <text evidence="1 4">Belongs to the pseudouridine synthase TruD family.</text>
</comment>
<feature type="domain" description="TRUD" evidence="5">
    <location>
        <begin position="170"/>
        <end position="315"/>
    </location>
</feature>
<reference evidence="6 7" key="1">
    <citation type="submission" date="2018-05" db="EMBL/GenBank/DDBJ databases">
        <title>Kangiella spongicola genome sequence.</title>
        <authorList>
            <person name="Maclea K.S."/>
            <person name="Goen A.E."/>
            <person name="Kelley C."/>
            <person name="Underriner A."/>
            <person name="Silverwood T."/>
            <person name="Trachtenberg A.M."/>
        </authorList>
    </citation>
    <scope>NUCLEOTIDE SEQUENCE [LARGE SCALE GENOMIC DNA]</scope>
    <source>
        <strain evidence="6 7">ATCC BAA-2076</strain>
    </source>
</reference>
<dbReference type="OrthoDB" id="1550679at2"/>
<dbReference type="InterPro" id="IPR001656">
    <property type="entry name" value="PsdUridine_synth_TruD"/>
</dbReference>
<proteinExistence type="inferred from homology"/>
<dbReference type="Pfam" id="PF01142">
    <property type="entry name" value="TruD"/>
    <property type="match status" value="2"/>
</dbReference>
<dbReference type="PROSITE" id="PS01268">
    <property type="entry name" value="UPF0024"/>
    <property type="match status" value="1"/>
</dbReference>
<dbReference type="InterPro" id="IPR043165">
    <property type="entry name" value="TruD_insert_sf"/>
</dbReference>
<comment type="catalytic activity">
    <reaction evidence="4">
        <text>uridine(13) in tRNA = pseudouridine(13) in tRNA</text>
        <dbReference type="Rhea" id="RHEA:42540"/>
        <dbReference type="Rhea" id="RHEA-COMP:10105"/>
        <dbReference type="Rhea" id="RHEA-COMP:10106"/>
        <dbReference type="ChEBI" id="CHEBI:65314"/>
        <dbReference type="ChEBI" id="CHEBI:65315"/>
        <dbReference type="EC" id="5.4.99.27"/>
    </reaction>
</comment>
<organism evidence="6 7">
    <name type="scientific">Kangiella spongicola</name>
    <dbReference type="NCBI Taxonomy" id="796379"/>
    <lineage>
        <taxon>Bacteria</taxon>
        <taxon>Pseudomonadati</taxon>
        <taxon>Pseudomonadota</taxon>
        <taxon>Gammaproteobacteria</taxon>
        <taxon>Kangiellales</taxon>
        <taxon>Kangiellaceae</taxon>
        <taxon>Kangiella</taxon>
    </lineage>
</organism>
<dbReference type="GO" id="GO:0160150">
    <property type="term" value="F:tRNA pseudouridine(13) synthase activity"/>
    <property type="evidence" value="ECO:0007669"/>
    <property type="project" value="UniProtKB-EC"/>
</dbReference>
<dbReference type="EMBL" id="QICH01000002">
    <property type="protein sequence ID" value="PXF63092.1"/>
    <property type="molecule type" value="Genomic_DNA"/>
</dbReference>
<comment type="caution">
    <text evidence="6">The sequence shown here is derived from an EMBL/GenBank/DDBJ whole genome shotgun (WGS) entry which is preliminary data.</text>
</comment>
<gene>
    <name evidence="4" type="primary">truD</name>
    <name evidence="6" type="ORF">DL796_06475</name>
</gene>